<organism evidence="3 4">
    <name type="scientific">Corynebacterium hansenii</name>
    <dbReference type="NCBI Taxonomy" id="394964"/>
    <lineage>
        <taxon>Bacteria</taxon>
        <taxon>Bacillati</taxon>
        <taxon>Actinomycetota</taxon>
        <taxon>Actinomycetes</taxon>
        <taxon>Mycobacteriales</taxon>
        <taxon>Corynebacteriaceae</taxon>
        <taxon>Corynebacterium</taxon>
    </lineage>
</organism>
<dbReference type="Gene3D" id="1.20.58.1000">
    <property type="entry name" value="Metal-sensitive repressor, helix protomer"/>
    <property type="match status" value="1"/>
</dbReference>
<evidence type="ECO:0000256" key="1">
    <source>
        <dbReference type="ARBA" id="ARBA00005428"/>
    </source>
</evidence>
<evidence type="ECO:0000256" key="2">
    <source>
        <dbReference type="ARBA" id="ARBA00023008"/>
    </source>
</evidence>
<dbReference type="EMBL" id="JBHRZN010000001">
    <property type="protein sequence ID" value="MFC3848702.1"/>
    <property type="molecule type" value="Genomic_DNA"/>
</dbReference>
<dbReference type="PANTHER" id="PTHR33677:SF5">
    <property type="entry name" value="TRANSCRIPTIONAL REPRESSOR FRMR"/>
    <property type="match status" value="1"/>
</dbReference>
<evidence type="ECO:0000313" key="4">
    <source>
        <dbReference type="Proteomes" id="UP001595751"/>
    </source>
</evidence>
<evidence type="ECO:0000313" key="3">
    <source>
        <dbReference type="EMBL" id="MFC3848702.1"/>
    </source>
</evidence>
<comment type="caution">
    <text evidence="3">The sequence shown here is derived from an EMBL/GenBank/DDBJ whole genome shotgun (WGS) entry which is preliminary data.</text>
</comment>
<keyword evidence="4" id="KW-1185">Reference proteome</keyword>
<dbReference type="InterPro" id="IPR003735">
    <property type="entry name" value="Metal_Tscrpt_repr"/>
</dbReference>
<dbReference type="Proteomes" id="UP001595751">
    <property type="component" value="Unassembled WGS sequence"/>
</dbReference>
<dbReference type="PANTHER" id="PTHR33677">
    <property type="entry name" value="TRANSCRIPTIONAL REPRESSOR FRMR-RELATED"/>
    <property type="match status" value="1"/>
</dbReference>
<sequence>MASTTDPDPGFDPDAQRRAIINRLKRAHGQLAGVIAMMEEDRHCRDVVTQLAAVSKALDRAGFKLVSSSMRGCLNGTDNGNLSPDEIEELFLRLT</sequence>
<dbReference type="CDD" id="cd10148">
    <property type="entry name" value="CsoR-like_DUF156"/>
    <property type="match status" value="1"/>
</dbReference>
<dbReference type="RefSeq" id="WP_048742957.1">
    <property type="nucleotide sequence ID" value="NZ_CP047211.1"/>
</dbReference>
<comment type="similarity">
    <text evidence="1">Belongs to the CsoR family.</text>
</comment>
<dbReference type="InterPro" id="IPR038390">
    <property type="entry name" value="Metal_Tscrpt_repr_sf"/>
</dbReference>
<protein>
    <submittedName>
        <fullName evidence="3">Metal-sensitive transcriptional regulator</fullName>
    </submittedName>
</protein>
<accession>A0ABV7ZMH9</accession>
<gene>
    <name evidence="3" type="ORF">ACFORJ_00765</name>
</gene>
<name>A0ABV7ZMH9_9CORY</name>
<reference evidence="4" key="1">
    <citation type="journal article" date="2019" name="Int. J. Syst. Evol. Microbiol.">
        <title>The Global Catalogue of Microorganisms (GCM) 10K type strain sequencing project: providing services to taxonomists for standard genome sequencing and annotation.</title>
        <authorList>
            <consortium name="The Broad Institute Genomics Platform"/>
            <consortium name="The Broad Institute Genome Sequencing Center for Infectious Disease"/>
            <person name="Wu L."/>
            <person name="Ma J."/>
        </authorList>
    </citation>
    <scope>NUCLEOTIDE SEQUENCE [LARGE SCALE GENOMIC DNA]</scope>
    <source>
        <strain evidence="4">CCUG 53252</strain>
    </source>
</reference>
<keyword evidence="2" id="KW-0186">Copper</keyword>
<dbReference type="Pfam" id="PF02583">
    <property type="entry name" value="Trns_repr_metal"/>
    <property type="match status" value="1"/>
</dbReference>
<proteinExistence type="inferred from homology"/>